<feature type="domain" description="Alpha-carbonic anhydrase" evidence="1">
    <location>
        <begin position="1"/>
        <end position="238"/>
    </location>
</feature>
<dbReference type="Pfam" id="PF00194">
    <property type="entry name" value="Carb_anhydrase"/>
    <property type="match status" value="1"/>
</dbReference>
<dbReference type="InterPro" id="IPR036398">
    <property type="entry name" value="CA_dom_sf"/>
</dbReference>
<evidence type="ECO:0000259" key="1">
    <source>
        <dbReference type="PROSITE" id="PS51144"/>
    </source>
</evidence>
<name>A0A1Q8CY06_9PSEU</name>
<organism evidence="2 3">
    <name type="scientific">Actinophytocola xanthii</name>
    <dbReference type="NCBI Taxonomy" id="1912961"/>
    <lineage>
        <taxon>Bacteria</taxon>
        <taxon>Bacillati</taxon>
        <taxon>Actinomycetota</taxon>
        <taxon>Actinomycetes</taxon>
        <taxon>Pseudonocardiales</taxon>
        <taxon>Pseudonocardiaceae</taxon>
    </lineage>
</organism>
<dbReference type="PANTHER" id="PTHR18952">
    <property type="entry name" value="CARBONIC ANHYDRASE"/>
    <property type="match status" value="1"/>
</dbReference>
<dbReference type="SMART" id="SM01057">
    <property type="entry name" value="Carb_anhydrase"/>
    <property type="match status" value="1"/>
</dbReference>
<dbReference type="GO" id="GO:0006730">
    <property type="term" value="P:one-carbon metabolic process"/>
    <property type="evidence" value="ECO:0007669"/>
    <property type="project" value="TreeGrafter"/>
</dbReference>
<evidence type="ECO:0000313" key="3">
    <source>
        <dbReference type="Proteomes" id="UP000185596"/>
    </source>
</evidence>
<dbReference type="PROSITE" id="PS51144">
    <property type="entry name" value="ALPHA_CA_2"/>
    <property type="match status" value="1"/>
</dbReference>
<dbReference type="InterPro" id="IPR023561">
    <property type="entry name" value="Carbonic_anhydrase_a-class"/>
</dbReference>
<gene>
    <name evidence="2" type="ORF">BU204_02415</name>
</gene>
<dbReference type="Gene3D" id="3.10.200.10">
    <property type="entry name" value="Alpha carbonic anhydrase"/>
    <property type="match status" value="1"/>
</dbReference>
<dbReference type="AlphaFoldDB" id="A0A1Q8CY06"/>
<dbReference type="STRING" id="1912961.BU204_02415"/>
<keyword evidence="3" id="KW-1185">Reference proteome</keyword>
<dbReference type="SUPFAM" id="SSF51069">
    <property type="entry name" value="Carbonic anhydrase"/>
    <property type="match status" value="1"/>
</dbReference>
<comment type="caution">
    <text evidence="2">The sequence shown here is derived from an EMBL/GenBank/DDBJ whole genome shotgun (WGS) entry which is preliminary data.</text>
</comment>
<dbReference type="PANTHER" id="PTHR18952:SF208">
    <property type="entry name" value="CARBONIC ANHYDRASE XA-RELATED"/>
    <property type="match status" value="1"/>
</dbReference>
<evidence type="ECO:0000313" key="2">
    <source>
        <dbReference type="EMBL" id="OLF19225.1"/>
    </source>
</evidence>
<accession>A0A1Q8CY06</accession>
<dbReference type="InterPro" id="IPR041891">
    <property type="entry name" value="Alpha_CA_prokaryot-like"/>
</dbReference>
<protein>
    <recommendedName>
        <fullName evidence="1">Alpha-carbonic anhydrase domain-containing protein</fullName>
    </recommendedName>
</protein>
<dbReference type="Proteomes" id="UP000185596">
    <property type="component" value="Unassembled WGS sequence"/>
</dbReference>
<reference evidence="2 3" key="1">
    <citation type="submission" date="2016-12" db="EMBL/GenBank/DDBJ databases">
        <title>The draft genome sequence of Actinophytocola sp. 11-183.</title>
        <authorList>
            <person name="Wang W."/>
            <person name="Yuan L."/>
        </authorList>
    </citation>
    <scope>NUCLEOTIDE SEQUENCE [LARGE SCALE GENOMIC DNA]</scope>
    <source>
        <strain evidence="2 3">11-183</strain>
    </source>
</reference>
<proteinExistence type="predicted"/>
<sequence>MLLTVPVALAAVGGTGTTAQSQVPRQSPVDVVRSAVDVDRTQPPLRVSYGRTAVELAYVRKDQDSPNGCRTRHHEETEEARVPAGTAHVTVAGVRYELEQFHFHTPSEHRFGGHSLPLEMHLVHRSAEGRLLVVGVPLRPGPRSTVDTVLARLSPECGDPVAVPSIDLASLLPANHSTIRYQGSLTTAPFTEGVQWFLMADRTVTRATIARFQTLFDHGNSRATQPLNGRLLTEVPQH</sequence>
<dbReference type="GO" id="GO:0004089">
    <property type="term" value="F:carbonate dehydratase activity"/>
    <property type="evidence" value="ECO:0007669"/>
    <property type="project" value="InterPro"/>
</dbReference>
<dbReference type="CDD" id="cd03124">
    <property type="entry name" value="alpha_CA_prokaryotic_like"/>
    <property type="match status" value="1"/>
</dbReference>
<dbReference type="InterPro" id="IPR001148">
    <property type="entry name" value="CA_dom"/>
</dbReference>
<dbReference type="GO" id="GO:0008270">
    <property type="term" value="F:zinc ion binding"/>
    <property type="evidence" value="ECO:0007669"/>
    <property type="project" value="InterPro"/>
</dbReference>
<dbReference type="EMBL" id="MSIE01000002">
    <property type="protein sequence ID" value="OLF19225.1"/>
    <property type="molecule type" value="Genomic_DNA"/>
</dbReference>